<reference evidence="2" key="1">
    <citation type="journal article" date="2022" name="bioRxiv">
        <title>Sequencing and chromosome-scale assembly of the giantPleurodeles waltlgenome.</title>
        <authorList>
            <person name="Brown T."/>
            <person name="Elewa A."/>
            <person name="Iarovenko S."/>
            <person name="Subramanian E."/>
            <person name="Araus A.J."/>
            <person name="Petzold A."/>
            <person name="Susuki M."/>
            <person name="Suzuki K.-i.T."/>
            <person name="Hayashi T."/>
            <person name="Toyoda A."/>
            <person name="Oliveira C."/>
            <person name="Osipova E."/>
            <person name="Leigh N.D."/>
            <person name="Simon A."/>
            <person name="Yun M.H."/>
        </authorList>
    </citation>
    <scope>NUCLEOTIDE SEQUENCE</scope>
    <source>
        <strain evidence="2">20211129_DDA</strain>
        <tissue evidence="2">Liver</tissue>
    </source>
</reference>
<evidence type="ECO:0000313" key="2">
    <source>
        <dbReference type="EMBL" id="KAJ1113287.1"/>
    </source>
</evidence>
<name>A0AAV7NDM6_PLEWA</name>
<evidence type="ECO:0000256" key="1">
    <source>
        <dbReference type="SAM" id="MobiDB-lite"/>
    </source>
</evidence>
<sequence length="217" mass="24397">MENMEFYVELPLLDLLGREMGGSKIARDGSLCTRNVGVKVSLWLTVKLREVEYISDDDCNVVVLKVGAKGDVGPVAIVCIRWSNCDGEEDNFGGEVYDEEIKVCEITGGSTVAEEWIEEIKKDQALQLVKHLVSSGWTKKEDCEEVVKGFWEAREECMSSADKPDQGIDWELRVTARSVKHPFLGDTENDKDSQYYRQKRESSDEQGYEGGLRLSGT</sequence>
<dbReference type="EMBL" id="JANPWB010000012">
    <property type="protein sequence ID" value="KAJ1113287.1"/>
    <property type="molecule type" value="Genomic_DNA"/>
</dbReference>
<dbReference type="AlphaFoldDB" id="A0AAV7NDM6"/>
<protein>
    <submittedName>
        <fullName evidence="2">Uncharacterized protein</fullName>
    </submittedName>
</protein>
<accession>A0AAV7NDM6</accession>
<feature type="compositionally biased region" description="Basic and acidic residues" evidence="1">
    <location>
        <begin position="188"/>
        <end position="203"/>
    </location>
</feature>
<organism evidence="2 3">
    <name type="scientific">Pleurodeles waltl</name>
    <name type="common">Iberian ribbed newt</name>
    <dbReference type="NCBI Taxonomy" id="8319"/>
    <lineage>
        <taxon>Eukaryota</taxon>
        <taxon>Metazoa</taxon>
        <taxon>Chordata</taxon>
        <taxon>Craniata</taxon>
        <taxon>Vertebrata</taxon>
        <taxon>Euteleostomi</taxon>
        <taxon>Amphibia</taxon>
        <taxon>Batrachia</taxon>
        <taxon>Caudata</taxon>
        <taxon>Salamandroidea</taxon>
        <taxon>Salamandridae</taxon>
        <taxon>Pleurodelinae</taxon>
        <taxon>Pleurodeles</taxon>
    </lineage>
</organism>
<dbReference type="Proteomes" id="UP001066276">
    <property type="component" value="Chromosome 8"/>
</dbReference>
<feature type="region of interest" description="Disordered" evidence="1">
    <location>
        <begin position="183"/>
        <end position="217"/>
    </location>
</feature>
<keyword evidence="3" id="KW-1185">Reference proteome</keyword>
<comment type="caution">
    <text evidence="2">The sequence shown here is derived from an EMBL/GenBank/DDBJ whole genome shotgun (WGS) entry which is preliminary data.</text>
</comment>
<gene>
    <name evidence="2" type="ORF">NDU88_001540</name>
</gene>
<proteinExistence type="predicted"/>
<evidence type="ECO:0000313" key="3">
    <source>
        <dbReference type="Proteomes" id="UP001066276"/>
    </source>
</evidence>